<sequence length="88" mass="9229">MVHVTSWPVLAREVNEGQPLPVFWAAYGLPSDSRPPPVGTAADFSNLSFAAIAAAGNSSRTSSLTSWGTYAVSPVGVARQNNDPLSRT</sequence>
<name>H6QS34_PUCGT</name>
<dbReference type="RefSeq" id="XP_003889691.1">
    <property type="nucleotide sequence ID" value="XM_003889642.1"/>
</dbReference>
<dbReference type="KEGG" id="pgr:PGTG_21608"/>
<proteinExistence type="predicted"/>
<reference evidence="2" key="1">
    <citation type="journal article" date="2011" name="Proc. Natl. Acad. Sci. U.S.A.">
        <title>Obligate biotrophy features unraveled by the genomic analysis of rust fungi.</title>
        <authorList>
            <person name="Duplessis S."/>
            <person name="Cuomo C.A."/>
            <person name="Lin Y.-C."/>
            <person name="Aerts A."/>
            <person name="Tisserant E."/>
            <person name="Veneault-Fourrey C."/>
            <person name="Joly D.L."/>
            <person name="Hacquard S."/>
            <person name="Amselem J."/>
            <person name="Cantarel B.L."/>
            <person name="Chiu R."/>
            <person name="Coutinho P.M."/>
            <person name="Feau N."/>
            <person name="Field M."/>
            <person name="Frey P."/>
            <person name="Gelhaye E."/>
            <person name="Goldberg J."/>
            <person name="Grabherr M.G."/>
            <person name="Kodira C.D."/>
            <person name="Kohler A."/>
            <person name="Kuees U."/>
            <person name="Lindquist E.A."/>
            <person name="Lucas S.M."/>
            <person name="Mago R."/>
            <person name="Mauceli E."/>
            <person name="Morin E."/>
            <person name="Murat C."/>
            <person name="Pangilinan J.L."/>
            <person name="Park R."/>
            <person name="Pearson M."/>
            <person name="Quesneville H."/>
            <person name="Rouhier N."/>
            <person name="Sakthikumar S."/>
            <person name="Salamov A.A."/>
            <person name="Schmutz J."/>
            <person name="Selles B."/>
            <person name="Shapiro H."/>
            <person name="Tanguay P."/>
            <person name="Tuskan G.A."/>
            <person name="Henrissat B."/>
            <person name="Van de Peer Y."/>
            <person name="Rouze P."/>
            <person name="Ellis J.G."/>
            <person name="Dodds P.N."/>
            <person name="Schein J.E."/>
            <person name="Zhong S."/>
            <person name="Hamelin R.C."/>
            <person name="Grigoriev I.V."/>
            <person name="Szabo L.J."/>
            <person name="Martin F."/>
        </authorList>
    </citation>
    <scope>NUCLEOTIDE SEQUENCE [LARGE SCALE GENOMIC DNA]</scope>
    <source>
        <strain evidence="2">CRL 75-36-700-3 / race SCCL</strain>
    </source>
</reference>
<dbReference type="Proteomes" id="UP000008783">
    <property type="component" value="Unassembled WGS sequence"/>
</dbReference>
<dbReference type="GeneID" id="13542832"/>
<dbReference type="VEuPathDB" id="FungiDB:PGTG_21608"/>
<accession>H6QS34</accession>
<dbReference type="EMBL" id="DS178288">
    <property type="protein sequence ID" value="EHS63480.1"/>
    <property type="molecule type" value="Genomic_DNA"/>
</dbReference>
<evidence type="ECO:0000313" key="2">
    <source>
        <dbReference type="Proteomes" id="UP000008783"/>
    </source>
</evidence>
<evidence type="ECO:0000313" key="1">
    <source>
        <dbReference type="EMBL" id="EHS63480.1"/>
    </source>
</evidence>
<organism evidence="1 2">
    <name type="scientific">Puccinia graminis f. sp. tritici (strain CRL 75-36-700-3 / race SCCL)</name>
    <name type="common">Black stem rust fungus</name>
    <dbReference type="NCBI Taxonomy" id="418459"/>
    <lineage>
        <taxon>Eukaryota</taxon>
        <taxon>Fungi</taxon>
        <taxon>Dikarya</taxon>
        <taxon>Basidiomycota</taxon>
        <taxon>Pucciniomycotina</taxon>
        <taxon>Pucciniomycetes</taxon>
        <taxon>Pucciniales</taxon>
        <taxon>Pucciniaceae</taxon>
        <taxon>Puccinia</taxon>
    </lineage>
</organism>
<dbReference type="AlphaFoldDB" id="H6QS34"/>
<gene>
    <name evidence="1" type="ORF">PGTG_21608</name>
</gene>
<dbReference type="InParanoid" id="H6QS34"/>
<keyword evidence="2" id="KW-1185">Reference proteome</keyword>
<dbReference type="HOGENOM" id="CLU_2470174_0_0_1"/>
<protein>
    <submittedName>
        <fullName evidence="1">Uncharacterized protein</fullName>
    </submittedName>
</protein>